<dbReference type="Ensembl" id="ENSMPUT00000018264.1">
    <property type="protein sequence ID" value="ENSMPUP00000018001.1"/>
    <property type="gene ID" value="ENSMPUG00000018113.1"/>
</dbReference>
<dbReference type="EMBL" id="AEYP01090658">
    <property type="status" value="NOT_ANNOTATED_CDS"/>
    <property type="molecule type" value="Genomic_DNA"/>
</dbReference>
<name>M3Z339_MUSPF</name>
<sequence length="85" mass="10022">TLPVLEALYLSIHFECQPCCHFGERWLRGCVAENITCDPGKVHPGTLLSNWKSPPKRKKKEKKRERERQKKKKKRERRPSQNGPQ</sequence>
<dbReference type="InParanoid" id="M3Z339"/>
<protein>
    <submittedName>
        <fullName evidence="2">Uncharacterized protein</fullName>
    </submittedName>
</protein>
<reference evidence="2" key="1">
    <citation type="submission" date="2024-06" db="UniProtKB">
        <authorList>
            <consortium name="Ensembl"/>
        </authorList>
    </citation>
    <scope>IDENTIFICATION</scope>
</reference>
<proteinExistence type="predicted"/>
<evidence type="ECO:0000256" key="1">
    <source>
        <dbReference type="SAM" id="MobiDB-lite"/>
    </source>
</evidence>
<feature type="region of interest" description="Disordered" evidence="1">
    <location>
        <begin position="44"/>
        <end position="85"/>
    </location>
</feature>
<dbReference type="AlphaFoldDB" id="M3Z339"/>
<dbReference type="HOGENOM" id="CLU_2518427_0_0_1"/>
<evidence type="ECO:0000313" key="2">
    <source>
        <dbReference type="Ensembl" id="ENSMPUP00000018001.1"/>
    </source>
</evidence>
<organism evidence="2">
    <name type="scientific">Mustela putorius furo</name>
    <name type="common">European domestic ferret</name>
    <name type="synonym">Mustela furo</name>
    <dbReference type="NCBI Taxonomy" id="9669"/>
    <lineage>
        <taxon>Eukaryota</taxon>
        <taxon>Metazoa</taxon>
        <taxon>Chordata</taxon>
        <taxon>Craniata</taxon>
        <taxon>Vertebrata</taxon>
        <taxon>Euteleostomi</taxon>
        <taxon>Mammalia</taxon>
        <taxon>Eutheria</taxon>
        <taxon>Laurasiatheria</taxon>
        <taxon>Carnivora</taxon>
        <taxon>Caniformia</taxon>
        <taxon>Musteloidea</taxon>
        <taxon>Mustelidae</taxon>
        <taxon>Mustelinae</taxon>
        <taxon>Mustela</taxon>
    </lineage>
</organism>
<accession>M3Z339</accession>
<feature type="compositionally biased region" description="Basic residues" evidence="1">
    <location>
        <begin position="54"/>
        <end position="77"/>
    </location>
</feature>